<dbReference type="Proteomes" id="UP001066276">
    <property type="component" value="Chromosome 6"/>
</dbReference>
<gene>
    <name evidence="2" type="ORF">NDU88_004275</name>
</gene>
<name>A0AAV7QC43_PLEWA</name>
<keyword evidence="3" id="KW-1185">Reference proteome</keyword>
<feature type="compositionally biased region" description="Basic residues" evidence="1">
    <location>
        <begin position="112"/>
        <end position="122"/>
    </location>
</feature>
<reference evidence="2" key="1">
    <citation type="journal article" date="2022" name="bioRxiv">
        <title>Sequencing and chromosome-scale assembly of the giantPleurodeles waltlgenome.</title>
        <authorList>
            <person name="Brown T."/>
            <person name="Elewa A."/>
            <person name="Iarovenko S."/>
            <person name="Subramanian E."/>
            <person name="Araus A.J."/>
            <person name="Petzold A."/>
            <person name="Susuki M."/>
            <person name="Suzuki K.-i.T."/>
            <person name="Hayashi T."/>
            <person name="Toyoda A."/>
            <person name="Oliveira C."/>
            <person name="Osipova E."/>
            <person name="Leigh N.D."/>
            <person name="Simon A."/>
            <person name="Yun M.H."/>
        </authorList>
    </citation>
    <scope>NUCLEOTIDE SEQUENCE</scope>
    <source>
        <strain evidence="2">20211129_DDA</strain>
        <tissue evidence="2">Liver</tissue>
    </source>
</reference>
<feature type="region of interest" description="Disordered" evidence="1">
    <location>
        <begin position="28"/>
        <end position="47"/>
    </location>
</feature>
<dbReference type="EMBL" id="JANPWB010000010">
    <property type="protein sequence ID" value="KAJ1137879.1"/>
    <property type="molecule type" value="Genomic_DNA"/>
</dbReference>
<proteinExistence type="predicted"/>
<comment type="caution">
    <text evidence="2">The sequence shown here is derived from an EMBL/GenBank/DDBJ whole genome shotgun (WGS) entry which is preliminary data.</text>
</comment>
<evidence type="ECO:0000256" key="1">
    <source>
        <dbReference type="SAM" id="MobiDB-lite"/>
    </source>
</evidence>
<accession>A0AAV7QC43</accession>
<feature type="region of interest" description="Disordered" evidence="1">
    <location>
        <begin position="65"/>
        <end position="122"/>
    </location>
</feature>
<sequence length="122" mass="13060">MFSIRFPTLTEAEDHQLCDLMDLGNHSPKSTDTVCPTPTPASGSPTSVNYTVGLGSGLRLSLLPDSHYPRRPAQGNDDFSSPGHEILPAPASAAFTRPGAGDLQRRAQIPQKVHRNSSARPD</sequence>
<evidence type="ECO:0000313" key="2">
    <source>
        <dbReference type="EMBL" id="KAJ1137879.1"/>
    </source>
</evidence>
<evidence type="ECO:0000313" key="3">
    <source>
        <dbReference type="Proteomes" id="UP001066276"/>
    </source>
</evidence>
<protein>
    <submittedName>
        <fullName evidence="2">Uncharacterized protein</fullName>
    </submittedName>
</protein>
<organism evidence="2 3">
    <name type="scientific">Pleurodeles waltl</name>
    <name type="common">Iberian ribbed newt</name>
    <dbReference type="NCBI Taxonomy" id="8319"/>
    <lineage>
        <taxon>Eukaryota</taxon>
        <taxon>Metazoa</taxon>
        <taxon>Chordata</taxon>
        <taxon>Craniata</taxon>
        <taxon>Vertebrata</taxon>
        <taxon>Euteleostomi</taxon>
        <taxon>Amphibia</taxon>
        <taxon>Batrachia</taxon>
        <taxon>Caudata</taxon>
        <taxon>Salamandroidea</taxon>
        <taxon>Salamandridae</taxon>
        <taxon>Pleurodelinae</taxon>
        <taxon>Pleurodeles</taxon>
    </lineage>
</organism>
<dbReference type="AlphaFoldDB" id="A0AAV7QC43"/>